<gene>
    <name evidence="5" type="ORF">G3T38_15845</name>
</gene>
<dbReference type="CDD" id="cd05188">
    <property type="entry name" value="MDR"/>
    <property type="match status" value="1"/>
</dbReference>
<dbReference type="Pfam" id="PF08240">
    <property type="entry name" value="ADH_N"/>
    <property type="match status" value="1"/>
</dbReference>
<evidence type="ECO:0000259" key="3">
    <source>
        <dbReference type="Pfam" id="PF00107"/>
    </source>
</evidence>
<dbReference type="Gene3D" id="3.90.180.10">
    <property type="entry name" value="Medium-chain alcohol dehydrogenases, catalytic domain"/>
    <property type="match status" value="1"/>
</dbReference>
<keyword evidence="6" id="KW-1185">Reference proteome</keyword>
<organism evidence="5 6">
    <name type="scientific">Nocardioides zeae</name>
    <dbReference type="NCBI Taxonomy" id="1457234"/>
    <lineage>
        <taxon>Bacteria</taxon>
        <taxon>Bacillati</taxon>
        <taxon>Actinomycetota</taxon>
        <taxon>Actinomycetes</taxon>
        <taxon>Propionibacteriales</taxon>
        <taxon>Nocardioidaceae</taxon>
        <taxon>Nocardioides</taxon>
    </lineage>
</organism>
<accession>A0A6P0HMC7</accession>
<dbReference type="PANTHER" id="PTHR43401">
    <property type="entry name" value="L-THREONINE 3-DEHYDROGENASE"/>
    <property type="match status" value="1"/>
</dbReference>
<dbReference type="Pfam" id="PF00107">
    <property type="entry name" value="ADH_zinc_N"/>
    <property type="match status" value="1"/>
</dbReference>
<dbReference type="SUPFAM" id="SSF50129">
    <property type="entry name" value="GroES-like"/>
    <property type="match status" value="1"/>
</dbReference>
<evidence type="ECO:0000256" key="1">
    <source>
        <dbReference type="ARBA" id="ARBA00001947"/>
    </source>
</evidence>
<feature type="domain" description="Alcohol dehydrogenase-like C-terminal" evidence="3">
    <location>
        <begin position="184"/>
        <end position="309"/>
    </location>
</feature>
<evidence type="ECO:0000256" key="2">
    <source>
        <dbReference type="ARBA" id="ARBA00023002"/>
    </source>
</evidence>
<keyword evidence="2" id="KW-0560">Oxidoreductase</keyword>
<name>A0A6P0HMC7_9ACTN</name>
<dbReference type="PANTHER" id="PTHR43401:SF4">
    <property type="entry name" value="D-ARABINOSE 1-DEHYDROGENASE (NADP(+))"/>
    <property type="match status" value="1"/>
</dbReference>
<dbReference type="GO" id="GO:0016491">
    <property type="term" value="F:oxidoreductase activity"/>
    <property type="evidence" value="ECO:0007669"/>
    <property type="project" value="UniProtKB-KW"/>
</dbReference>
<dbReference type="InterPro" id="IPR013149">
    <property type="entry name" value="ADH-like_C"/>
</dbReference>
<evidence type="ECO:0000313" key="5">
    <source>
        <dbReference type="EMBL" id="NEN79746.1"/>
    </source>
</evidence>
<dbReference type="AlphaFoldDB" id="A0A6P0HMC7"/>
<dbReference type="InterPro" id="IPR036291">
    <property type="entry name" value="NAD(P)-bd_dom_sf"/>
</dbReference>
<dbReference type="SUPFAM" id="SSF51735">
    <property type="entry name" value="NAD(P)-binding Rossmann-fold domains"/>
    <property type="match status" value="1"/>
</dbReference>
<evidence type="ECO:0000259" key="4">
    <source>
        <dbReference type="Pfam" id="PF08240"/>
    </source>
</evidence>
<dbReference type="Gene3D" id="3.40.50.720">
    <property type="entry name" value="NAD(P)-binding Rossmann-like Domain"/>
    <property type="match status" value="1"/>
</dbReference>
<dbReference type="InterPro" id="IPR050129">
    <property type="entry name" value="Zn_alcohol_dh"/>
</dbReference>
<reference evidence="5 6" key="1">
    <citation type="journal article" date="2014" name="Int. J. Syst. Evol. Microbiol.">
        <title>Nocardioides zeae sp. nov., isolated from the stem of Zea mays.</title>
        <authorList>
            <person name="Glaeser S.P."/>
            <person name="McInroy J.A."/>
            <person name="Busse H.J."/>
            <person name="Kampfer P."/>
        </authorList>
    </citation>
    <scope>NUCLEOTIDE SEQUENCE [LARGE SCALE GENOMIC DNA]</scope>
    <source>
        <strain evidence="5 6">JCM 30728</strain>
    </source>
</reference>
<comment type="cofactor">
    <cofactor evidence="1">
        <name>Zn(2+)</name>
        <dbReference type="ChEBI" id="CHEBI:29105"/>
    </cofactor>
</comment>
<dbReference type="Proteomes" id="UP000468687">
    <property type="component" value="Unassembled WGS sequence"/>
</dbReference>
<dbReference type="InterPro" id="IPR011032">
    <property type="entry name" value="GroES-like_sf"/>
</dbReference>
<protein>
    <submittedName>
        <fullName evidence="5">Alcohol dehydrogenase catalytic domain-containing protein</fullName>
    </submittedName>
</protein>
<proteinExistence type="predicted"/>
<comment type="caution">
    <text evidence="5">The sequence shown here is derived from an EMBL/GenBank/DDBJ whole genome shotgun (WGS) entry which is preliminary data.</text>
</comment>
<dbReference type="InterPro" id="IPR013154">
    <property type="entry name" value="ADH-like_N"/>
</dbReference>
<dbReference type="EMBL" id="JAAGXA010000011">
    <property type="protein sequence ID" value="NEN79746.1"/>
    <property type="molecule type" value="Genomic_DNA"/>
</dbReference>
<sequence length="355" mass="36393">MASRYVEVAPGELSVRTEEFSHRPLAAGEARVQVLACGICGTDLHLWHGMPLPPGSSYPVRPGHEVCGRVVEMATAPSSSTGPAGHEPAVGDMVVLHPVAPCGACDSCALGLDQLCPRGRVLGIHEPGGLSDEVVWPADRMVPVTGIEPTQAAVLADAVATAYRAVKVAGLAGNPHVCVIGAGGVGTHVLELVRALHPGARLVGVTGTERSAARLREAGYEAEVNGPDLVSRLRREYGSFDHVFEFSGSADAPAQAVRLLRAGGGLVFGSVLEGHLDLGPAQAVQTRELSVKGVFSASIEDLREVVALATNGVIDLGGSVSHTADLSDAAAAFATLDARPAGLVRMVLTTSGGDA</sequence>
<evidence type="ECO:0000313" key="6">
    <source>
        <dbReference type="Proteomes" id="UP000468687"/>
    </source>
</evidence>
<feature type="domain" description="Alcohol dehydrogenase-like N-terminal" evidence="4">
    <location>
        <begin position="27"/>
        <end position="144"/>
    </location>
</feature>